<dbReference type="InterPro" id="IPR008030">
    <property type="entry name" value="NmrA-like"/>
</dbReference>
<gene>
    <name evidence="2" type="ORF">GIS00_18375</name>
</gene>
<dbReference type="RefSeq" id="WP_154769909.1">
    <property type="nucleotide sequence ID" value="NZ_WLYK01000008.1"/>
</dbReference>
<dbReference type="PANTHER" id="PTHR43162:SF1">
    <property type="entry name" value="PRESTALK A DIFFERENTIATION PROTEIN A"/>
    <property type="match status" value="1"/>
</dbReference>
<evidence type="ECO:0000313" key="3">
    <source>
        <dbReference type="Proteomes" id="UP000460221"/>
    </source>
</evidence>
<protein>
    <submittedName>
        <fullName evidence="2">NAD(P)H-binding protein</fullName>
    </submittedName>
</protein>
<accession>A0A7K1FP29</accession>
<dbReference type="Proteomes" id="UP000460221">
    <property type="component" value="Unassembled WGS sequence"/>
</dbReference>
<reference evidence="2 3" key="1">
    <citation type="submission" date="2019-11" db="EMBL/GenBank/DDBJ databases">
        <authorList>
            <person name="Jiang L.-Q."/>
        </authorList>
    </citation>
    <scope>NUCLEOTIDE SEQUENCE [LARGE SCALE GENOMIC DNA]</scope>
    <source>
        <strain evidence="2 3">YIM 132087</strain>
    </source>
</reference>
<feature type="domain" description="NmrA-like" evidence="1">
    <location>
        <begin position="9"/>
        <end position="238"/>
    </location>
</feature>
<dbReference type="AlphaFoldDB" id="A0A7K1FP29"/>
<keyword evidence="3" id="KW-1185">Reference proteome</keyword>
<name>A0A7K1FP29_9ACTN</name>
<organism evidence="2 3">
    <name type="scientific">Nakamurella alba</name>
    <dbReference type="NCBI Taxonomy" id="2665158"/>
    <lineage>
        <taxon>Bacteria</taxon>
        <taxon>Bacillati</taxon>
        <taxon>Actinomycetota</taxon>
        <taxon>Actinomycetes</taxon>
        <taxon>Nakamurellales</taxon>
        <taxon>Nakamurellaceae</taxon>
        <taxon>Nakamurella</taxon>
    </lineage>
</organism>
<proteinExistence type="predicted"/>
<evidence type="ECO:0000259" key="1">
    <source>
        <dbReference type="Pfam" id="PF05368"/>
    </source>
</evidence>
<dbReference type="InterPro" id="IPR051604">
    <property type="entry name" value="Ergot_Alk_Oxidoreductase"/>
</dbReference>
<comment type="caution">
    <text evidence="2">The sequence shown here is derived from an EMBL/GenBank/DDBJ whole genome shotgun (WGS) entry which is preliminary data.</text>
</comment>
<dbReference type="Gene3D" id="3.40.50.720">
    <property type="entry name" value="NAD(P)-binding Rossmann-like Domain"/>
    <property type="match status" value="1"/>
</dbReference>
<dbReference type="PANTHER" id="PTHR43162">
    <property type="match status" value="1"/>
</dbReference>
<dbReference type="SUPFAM" id="SSF51735">
    <property type="entry name" value="NAD(P)-binding Rossmann-fold domains"/>
    <property type="match status" value="1"/>
</dbReference>
<dbReference type="EMBL" id="WLYK01000008">
    <property type="protein sequence ID" value="MTD15905.1"/>
    <property type="molecule type" value="Genomic_DNA"/>
</dbReference>
<evidence type="ECO:0000313" key="2">
    <source>
        <dbReference type="EMBL" id="MTD15905.1"/>
    </source>
</evidence>
<dbReference type="InterPro" id="IPR036291">
    <property type="entry name" value="NAD(P)-bd_dom_sf"/>
</dbReference>
<sequence length="304" mass="32814">MDITTNPRRILVTGATGTMGGAVLQALLDSNTPGLQIRVLTRRPFAAPVGVEAVVGDLTDREAVRRALTGVDAAFYVSPHEDAEVEMAQLFVDETRRQGVRIVFAGVHVSTRTLGGKLMMQFFKVIMKPYRPKLAIGTMIEKSCPDAVLISPSNFMDNDLTFVEDIAAGTFPTPLKRVNRIAASDIGAVAARALLDPAAMTGTVNICGPESLTGEQSAAIWSEALGHPVTYTGNDPQAWAQAADRRLAGGKKGQDWRNSYRLLSKVSAGTSAKELQRTTALLGRAPVDFRTWTAQQVHRRTIAR</sequence>
<dbReference type="Pfam" id="PF05368">
    <property type="entry name" value="NmrA"/>
    <property type="match status" value="1"/>
</dbReference>